<dbReference type="InterPro" id="IPR050638">
    <property type="entry name" value="AA-Vitamin_Transporters"/>
</dbReference>
<evidence type="ECO:0000313" key="8">
    <source>
        <dbReference type="EMBL" id="RIV31649.1"/>
    </source>
</evidence>
<evidence type="ECO:0000256" key="4">
    <source>
        <dbReference type="ARBA" id="ARBA00022989"/>
    </source>
</evidence>
<evidence type="ECO:0000256" key="2">
    <source>
        <dbReference type="ARBA" id="ARBA00022475"/>
    </source>
</evidence>
<dbReference type="AlphaFoldDB" id="A0A3A1N4J0"/>
<name>A0A3A1N4J0_9FLAO</name>
<feature type="domain" description="EamA" evidence="7">
    <location>
        <begin position="3"/>
        <end position="135"/>
    </location>
</feature>
<feature type="transmembrane region" description="Helical" evidence="6">
    <location>
        <begin position="212"/>
        <end position="231"/>
    </location>
</feature>
<keyword evidence="9" id="KW-1185">Reference proteome</keyword>
<dbReference type="InterPro" id="IPR037185">
    <property type="entry name" value="EmrE-like"/>
</dbReference>
<dbReference type="EMBL" id="QXFH01000075">
    <property type="protein sequence ID" value="RIV31649.1"/>
    <property type="molecule type" value="Genomic_DNA"/>
</dbReference>
<evidence type="ECO:0000313" key="9">
    <source>
        <dbReference type="Proteomes" id="UP000266067"/>
    </source>
</evidence>
<feature type="transmembrane region" description="Helical" evidence="6">
    <location>
        <begin position="36"/>
        <end position="53"/>
    </location>
</feature>
<evidence type="ECO:0000256" key="6">
    <source>
        <dbReference type="SAM" id="Phobius"/>
    </source>
</evidence>
<feature type="transmembrane region" description="Helical" evidence="6">
    <location>
        <begin position="243"/>
        <end position="260"/>
    </location>
</feature>
<dbReference type="GO" id="GO:0005886">
    <property type="term" value="C:plasma membrane"/>
    <property type="evidence" value="ECO:0007669"/>
    <property type="project" value="UniProtKB-SubCell"/>
</dbReference>
<comment type="subcellular location">
    <subcellularLocation>
        <location evidence="1">Cell membrane</location>
        <topology evidence="1">Multi-pass membrane protein</topology>
    </subcellularLocation>
</comment>
<feature type="transmembrane region" description="Helical" evidence="6">
    <location>
        <begin position="181"/>
        <end position="200"/>
    </location>
</feature>
<sequence>MREALYLVIATIFLGLNFHLAKVILLEANFIEAGLWRFLFGVSLLTLIGLKNLPKLKSIIRNLKGILLTGIIGLFGFNFFFFLGLTHSTAINAALIVSLNPLLTILFSNRILKTEISKKQIAGILVAFLGVLYLVIKGNISNLLELEFCSGDILICIANVFFALHHVWVKKYAVTISTLNFTLLTCLFCLICFIIVAQFYGMTDVSTHTLNFWMAVFGIGAMGTGLAYLLWQKGIQMVGADHAGVFMNIVPLSAAFFALFFDEDLYLYHLVAGILIISGMFITKRRTDEENGLHA</sequence>
<feature type="transmembrane region" description="Helical" evidence="6">
    <location>
        <begin position="65"/>
        <end position="84"/>
    </location>
</feature>
<evidence type="ECO:0000256" key="5">
    <source>
        <dbReference type="ARBA" id="ARBA00023136"/>
    </source>
</evidence>
<keyword evidence="4 6" id="KW-1133">Transmembrane helix</keyword>
<feature type="transmembrane region" description="Helical" evidence="6">
    <location>
        <begin position="152"/>
        <end position="169"/>
    </location>
</feature>
<dbReference type="SUPFAM" id="SSF103481">
    <property type="entry name" value="Multidrug resistance efflux transporter EmrE"/>
    <property type="match status" value="2"/>
</dbReference>
<keyword evidence="5 6" id="KW-0472">Membrane</keyword>
<feature type="transmembrane region" description="Helical" evidence="6">
    <location>
        <begin position="266"/>
        <end position="283"/>
    </location>
</feature>
<accession>A0A3A1N4J0</accession>
<reference evidence="8 9" key="1">
    <citation type="submission" date="2018-08" db="EMBL/GenBank/DDBJ databases">
        <title>Proposal of Muricauda 72 sp.nov. and Muricauda NH166 sp.nov., isolated from seawater.</title>
        <authorList>
            <person name="Cheng H."/>
            <person name="Wu Y.-H."/>
            <person name="Guo L.-L."/>
            <person name="Xu X.-W."/>
        </authorList>
    </citation>
    <scope>NUCLEOTIDE SEQUENCE [LARGE SCALE GENOMIC DNA]</scope>
    <source>
        <strain evidence="8 9">KCTC 22173</strain>
    </source>
</reference>
<dbReference type="PANTHER" id="PTHR32322">
    <property type="entry name" value="INNER MEMBRANE TRANSPORTER"/>
    <property type="match status" value="1"/>
</dbReference>
<dbReference type="InterPro" id="IPR000620">
    <property type="entry name" value="EamA_dom"/>
</dbReference>
<proteinExistence type="predicted"/>
<organism evidence="8 9">
    <name type="scientific">Flagellimonas lutimaris</name>
    <dbReference type="NCBI Taxonomy" id="475082"/>
    <lineage>
        <taxon>Bacteria</taxon>
        <taxon>Pseudomonadati</taxon>
        <taxon>Bacteroidota</taxon>
        <taxon>Flavobacteriia</taxon>
        <taxon>Flavobacteriales</taxon>
        <taxon>Flavobacteriaceae</taxon>
        <taxon>Flagellimonas</taxon>
    </lineage>
</organism>
<keyword evidence="2" id="KW-1003">Cell membrane</keyword>
<keyword evidence="3 6" id="KW-0812">Transmembrane</keyword>
<evidence type="ECO:0000256" key="1">
    <source>
        <dbReference type="ARBA" id="ARBA00004651"/>
    </source>
</evidence>
<evidence type="ECO:0000259" key="7">
    <source>
        <dbReference type="Pfam" id="PF00892"/>
    </source>
</evidence>
<dbReference type="Pfam" id="PF00892">
    <property type="entry name" value="EamA"/>
    <property type="match status" value="2"/>
</dbReference>
<dbReference type="PANTHER" id="PTHR32322:SF18">
    <property type="entry name" value="S-ADENOSYLMETHIONINE_S-ADENOSYLHOMOCYSTEINE TRANSPORTER"/>
    <property type="match status" value="1"/>
</dbReference>
<feature type="domain" description="EamA" evidence="7">
    <location>
        <begin position="150"/>
        <end position="283"/>
    </location>
</feature>
<evidence type="ECO:0000256" key="3">
    <source>
        <dbReference type="ARBA" id="ARBA00022692"/>
    </source>
</evidence>
<gene>
    <name evidence="8" type="ORF">D2V08_12895</name>
</gene>
<comment type="caution">
    <text evidence="8">The sequence shown here is derived from an EMBL/GenBank/DDBJ whole genome shotgun (WGS) entry which is preliminary data.</text>
</comment>
<feature type="transmembrane region" description="Helical" evidence="6">
    <location>
        <begin position="90"/>
        <end position="109"/>
    </location>
</feature>
<feature type="transmembrane region" description="Helical" evidence="6">
    <location>
        <begin position="121"/>
        <end position="140"/>
    </location>
</feature>
<dbReference type="OrthoDB" id="149142at2"/>
<protein>
    <submittedName>
        <fullName evidence="8">DMT family transporter</fullName>
    </submittedName>
</protein>
<dbReference type="RefSeq" id="WP_119608575.1">
    <property type="nucleotide sequence ID" value="NZ_QXFH01000075.1"/>
</dbReference>
<dbReference type="Proteomes" id="UP000266067">
    <property type="component" value="Unassembled WGS sequence"/>
</dbReference>